<reference evidence="11 12" key="1">
    <citation type="submission" date="2016-10" db="EMBL/GenBank/DDBJ databases">
        <authorList>
            <person name="de Groot N.N."/>
        </authorList>
    </citation>
    <scope>NUCLEOTIDE SEQUENCE [LARGE SCALE GENOMIC DNA]</scope>
    <source>
        <strain evidence="11 12">DSM 20678</strain>
    </source>
</reference>
<evidence type="ECO:0000256" key="4">
    <source>
        <dbReference type="ARBA" id="ARBA00022679"/>
    </source>
</evidence>
<dbReference type="InterPro" id="IPR002381">
    <property type="entry name" value="RNase_PH_bac-type"/>
</dbReference>
<evidence type="ECO:0000256" key="6">
    <source>
        <dbReference type="ARBA" id="ARBA00022695"/>
    </source>
</evidence>
<comment type="function">
    <text evidence="8">Phosphorolytic 3'-5' exoribonuclease that plays an important role in tRNA 3'-end maturation. Removes nucleotide residues following the 3'-CCA terminus of tRNAs; can also add nucleotides to the ends of RNA molecules by using nucleoside diphosphates as substrates, but this may not be physiologically important. Probably plays a role in initiation of 16S rRNA degradation (leading to ribosome degradation) during starvation.</text>
</comment>
<sequence length="248" mass="27089">MARIDGRRNDELRPVKMTTNYIKNASGSVLIEVGNTRVICTATVEDKVPPFLKGTGKGWLTAEYGMIPAATQVRKAREVTRGRPEGRTQEIQRLIGRALRSVINTELLGERTIWIDCDVIQADGGTRTSSITGGFVALVYCIKSLLDQGLIEKSPVTSYAAAVSIGKVNDEILLDLCYDEDVVATVDMNLVMTEKNELVEIQGTAEGSPFTLQDLNVLLELGQKGINQLIQYQMEALGELNCLVGQGK</sequence>
<evidence type="ECO:0000313" key="11">
    <source>
        <dbReference type="EMBL" id="SFP68586.1"/>
    </source>
</evidence>
<evidence type="ECO:0000256" key="7">
    <source>
        <dbReference type="ARBA" id="ARBA00022884"/>
    </source>
</evidence>
<dbReference type="InterPro" id="IPR050080">
    <property type="entry name" value="RNase_PH"/>
</dbReference>
<name>A0A1I5SE28_9FIRM</name>
<dbReference type="GO" id="GO:0000175">
    <property type="term" value="F:3'-5'-RNA exonuclease activity"/>
    <property type="evidence" value="ECO:0007669"/>
    <property type="project" value="UniProtKB-UniRule"/>
</dbReference>
<comment type="catalytic activity">
    <reaction evidence="8">
        <text>tRNA(n+1) + phosphate = tRNA(n) + a ribonucleoside 5'-diphosphate</text>
        <dbReference type="Rhea" id="RHEA:10628"/>
        <dbReference type="Rhea" id="RHEA-COMP:17343"/>
        <dbReference type="Rhea" id="RHEA-COMP:17344"/>
        <dbReference type="ChEBI" id="CHEBI:43474"/>
        <dbReference type="ChEBI" id="CHEBI:57930"/>
        <dbReference type="ChEBI" id="CHEBI:173114"/>
        <dbReference type="EC" id="2.7.7.56"/>
    </reaction>
</comment>
<evidence type="ECO:0000256" key="5">
    <source>
        <dbReference type="ARBA" id="ARBA00022694"/>
    </source>
</evidence>
<dbReference type="GO" id="GO:0008033">
    <property type="term" value="P:tRNA processing"/>
    <property type="evidence" value="ECO:0007669"/>
    <property type="project" value="UniProtKB-UniRule"/>
</dbReference>
<comment type="similarity">
    <text evidence="1 8">Belongs to the RNase PH family.</text>
</comment>
<evidence type="ECO:0000256" key="1">
    <source>
        <dbReference type="ARBA" id="ARBA00006678"/>
    </source>
</evidence>
<keyword evidence="12" id="KW-1185">Reference proteome</keyword>
<dbReference type="EC" id="2.7.7.56" evidence="8"/>
<dbReference type="RefSeq" id="WP_025746958.1">
    <property type="nucleotide sequence ID" value="NZ_FOXR01000002.1"/>
</dbReference>
<dbReference type="OrthoDB" id="9807456at2"/>
<dbReference type="SUPFAM" id="SSF55666">
    <property type="entry name" value="Ribonuclease PH domain 2-like"/>
    <property type="match status" value="1"/>
</dbReference>
<dbReference type="InterPro" id="IPR020568">
    <property type="entry name" value="Ribosomal_Su5_D2-typ_SF"/>
</dbReference>
<protein>
    <recommendedName>
        <fullName evidence="8">Ribonuclease PH</fullName>
        <shortName evidence="8">RNase PH</shortName>
        <ecNumber evidence="8">2.7.7.56</ecNumber>
    </recommendedName>
    <alternativeName>
        <fullName evidence="8">tRNA nucleotidyltransferase</fullName>
    </alternativeName>
</protein>
<dbReference type="FunFam" id="3.30.230.70:FF:000003">
    <property type="entry name" value="Ribonuclease PH"/>
    <property type="match status" value="1"/>
</dbReference>
<dbReference type="CDD" id="cd11362">
    <property type="entry name" value="RNase_PH_bact"/>
    <property type="match status" value="1"/>
</dbReference>
<keyword evidence="4 8" id="KW-0808">Transferase</keyword>
<evidence type="ECO:0000259" key="10">
    <source>
        <dbReference type="Pfam" id="PF03725"/>
    </source>
</evidence>
<evidence type="ECO:0000259" key="9">
    <source>
        <dbReference type="Pfam" id="PF01138"/>
    </source>
</evidence>
<keyword evidence="2 8" id="KW-0698">rRNA processing</keyword>
<keyword evidence="7" id="KW-0694">RNA-binding</keyword>
<keyword evidence="3 8" id="KW-0820">tRNA-binding</keyword>
<dbReference type="AlphaFoldDB" id="A0A1I5SE28"/>
<dbReference type="EMBL" id="FOXR01000002">
    <property type="protein sequence ID" value="SFP68586.1"/>
    <property type="molecule type" value="Genomic_DNA"/>
</dbReference>
<dbReference type="NCBIfam" id="TIGR01966">
    <property type="entry name" value="RNasePH"/>
    <property type="match status" value="1"/>
</dbReference>
<dbReference type="InterPro" id="IPR015847">
    <property type="entry name" value="ExoRNase_PH_dom2"/>
</dbReference>
<feature type="domain" description="Exoribonuclease phosphorolytic" evidence="10">
    <location>
        <begin position="159"/>
        <end position="225"/>
    </location>
</feature>
<feature type="binding site" evidence="8">
    <location>
        <position position="87"/>
    </location>
    <ligand>
        <name>phosphate</name>
        <dbReference type="ChEBI" id="CHEBI:43474"/>
        <note>substrate</note>
    </ligand>
</feature>
<proteinExistence type="inferred from homology"/>
<keyword evidence="5 8" id="KW-0819">tRNA processing</keyword>
<organism evidence="11 12">
    <name type="scientific">Caldicoprobacter faecalis</name>
    <dbReference type="NCBI Taxonomy" id="937334"/>
    <lineage>
        <taxon>Bacteria</taxon>
        <taxon>Bacillati</taxon>
        <taxon>Bacillota</taxon>
        <taxon>Clostridia</taxon>
        <taxon>Caldicoprobacterales</taxon>
        <taxon>Caldicoprobacteraceae</taxon>
        <taxon>Caldicoprobacter</taxon>
    </lineage>
</organism>
<evidence type="ECO:0000256" key="2">
    <source>
        <dbReference type="ARBA" id="ARBA00022552"/>
    </source>
</evidence>
<feature type="domain" description="Exoribonuclease phosphorolytic" evidence="9">
    <location>
        <begin position="11"/>
        <end position="139"/>
    </location>
</feature>
<comment type="subunit">
    <text evidence="8">Homohexameric ring arranged as a trimer of dimers.</text>
</comment>
<dbReference type="GO" id="GO:0016075">
    <property type="term" value="P:rRNA catabolic process"/>
    <property type="evidence" value="ECO:0007669"/>
    <property type="project" value="UniProtKB-UniRule"/>
</dbReference>
<keyword evidence="6 8" id="KW-0548">Nucleotidyltransferase</keyword>
<dbReference type="GO" id="GO:0031125">
    <property type="term" value="P:rRNA 3'-end processing"/>
    <property type="evidence" value="ECO:0007669"/>
    <property type="project" value="UniProtKB-ARBA"/>
</dbReference>
<evidence type="ECO:0000256" key="8">
    <source>
        <dbReference type="HAMAP-Rule" id="MF_00564"/>
    </source>
</evidence>
<evidence type="ECO:0000256" key="3">
    <source>
        <dbReference type="ARBA" id="ARBA00022555"/>
    </source>
</evidence>
<dbReference type="STRING" id="937334.SAMN05444406_10286"/>
<dbReference type="Pfam" id="PF01138">
    <property type="entry name" value="RNase_PH"/>
    <property type="match status" value="1"/>
</dbReference>
<dbReference type="GO" id="GO:0009022">
    <property type="term" value="F:tRNA nucleotidyltransferase activity"/>
    <property type="evidence" value="ECO:0007669"/>
    <property type="project" value="UniProtKB-UniRule"/>
</dbReference>
<dbReference type="InterPro" id="IPR036345">
    <property type="entry name" value="ExoRNase_PH_dom2_sf"/>
</dbReference>
<dbReference type="PANTHER" id="PTHR11953">
    <property type="entry name" value="EXOSOME COMPLEX COMPONENT"/>
    <property type="match status" value="1"/>
</dbReference>
<evidence type="ECO:0000313" key="12">
    <source>
        <dbReference type="Proteomes" id="UP000198577"/>
    </source>
</evidence>
<dbReference type="Proteomes" id="UP000198577">
    <property type="component" value="Unassembled WGS sequence"/>
</dbReference>
<dbReference type="PANTHER" id="PTHR11953:SF0">
    <property type="entry name" value="EXOSOME COMPLEX COMPONENT RRP41"/>
    <property type="match status" value="1"/>
</dbReference>
<dbReference type="InterPro" id="IPR027408">
    <property type="entry name" value="PNPase/RNase_PH_dom_sf"/>
</dbReference>
<dbReference type="GO" id="GO:0000049">
    <property type="term" value="F:tRNA binding"/>
    <property type="evidence" value="ECO:0007669"/>
    <property type="project" value="UniProtKB-UniRule"/>
</dbReference>
<dbReference type="Pfam" id="PF03725">
    <property type="entry name" value="RNase_PH_C"/>
    <property type="match status" value="1"/>
</dbReference>
<gene>
    <name evidence="8" type="primary">rph</name>
    <name evidence="11" type="ORF">SAMN05444406_10286</name>
</gene>
<accession>A0A1I5SE28</accession>
<feature type="binding site" evidence="8">
    <location>
        <begin position="125"/>
        <end position="127"/>
    </location>
    <ligand>
        <name>phosphate</name>
        <dbReference type="ChEBI" id="CHEBI:43474"/>
        <note>substrate</note>
    </ligand>
</feature>
<dbReference type="Gene3D" id="3.30.230.70">
    <property type="entry name" value="GHMP Kinase, N-terminal domain"/>
    <property type="match status" value="1"/>
</dbReference>
<dbReference type="InterPro" id="IPR001247">
    <property type="entry name" value="ExoRNase_PH_dom1"/>
</dbReference>
<dbReference type="SUPFAM" id="SSF54211">
    <property type="entry name" value="Ribosomal protein S5 domain 2-like"/>
    <property type="match status" value="1"/>
</dbReference>
<dbReference type="HAMAP" id="MF_00564">
    <property type="entry name" value="RNase_PH"/>
    <property type="match status" value="1"/>
</dbReference>